<evidence type="ECO:0000313" key="2">
    <source>
        <dbReference type="EMBL" id="MCJ0974970.1"/>
    </source>
</evidence>
<evidence type="ECO:0000313" key="3">
    <source>
        <dbReference type="Proteomes" id="UP001139682"/>
    </source>
</evidence>
<name>A0A9X1W643_9GAMM</name>
<protein>
    <recommendedName>
        <fullName evidence="4">Lipoprotein</fullName>
    </recommendedName>
</protein>
<evidence type="ECO:0008006" key="4">
    <source>
        <dbReference type="Google" id="ProtNLM"/>
    </source>
</evidence>
<dbReference type="PROSITE" id="PS51257">
    <property type="entry name" value="PROKAR_LIPOPROTEIN"/>
    <property type="match status" value="1"/>
</dbReference>
<keyword evidence="3" id="KW-1185">Reference proteome</keyword>
<reference evidence="2" key="1">
    <citation type="submission" date="2022-03" db="EMBL/GenBank/DDBJ databases">
        <title>Pseudomonas marianensis sp. nov., a marine bacterium isolated from deep-sea sediments of the Mariana Trench.</title>
        <authorList>
            <person name="Wei Y."/>
        </authorList>
    </citation>
    <scope>NUCLEOTIDE SEQUENCE</scope>
    <source>
        <strain evidence="2">PS1</strain>
    </source>
</reference>
<dbReference type="RefSeq" id="WP_243607033.1">
    <property type="nucleotide sequence ID" value="NZ_JALGRD010000009.1"/>
</dbReference>
<evidence type="ECO:0000256" key="1">
    <source>
        <dbReference type="SAM" id="MobiDB-lite"/>
    </source>
</evidence>
<comment type="caution">
    <text evidence="2">The sequence shown here is derived from an EMBL/GenBank/DDBJ whole genome shotgun (WGS) entry which is preliminary data.</text>
</comment>
<sequence>MKALHHLTTRTLVVALAALLMTGCSLRLPGVAVDVGDRDGHHGGTHCPPGQAKKGNC</sequence>
<proteinExistence type="predicted"/>
<gene>
    <name evidence="2" type="ORF">MST27_16470</name>
</gene>
<accession>A0A9X1W643</accession>
<feature type="region of interest" description="Disordered" evidence="1">
    <location>
        <begin position="37"/>
        <end position="57"/>
    </location>
</feature>
<organism evidence="2 3">
    <name type="scientific">Stutzerimonas marianensis</name>
    <dbReference type="NCBI Taxonomy" id="2929513"/>
    <lineage>
        <taxon>Bacteria</taxon>
        <taxon>Pseudomonadati</taxon>
        <taxon>Pseudomonadota</taxon>
        <taxon>Gammaproteobacteria</taxon>
        <taxon>Pseudomonadales</taxon>
        <taxon>Pseudomonadaceae</taxon>
        <taxon>Stutzerimonas</taxon>
    </lineage>
</organism>
<dbReference type="EMBL" id="JALGRD010000009">
    <property type="protein sequence ID" value="MCJ0974970.1"/>
    <property type="molecule type" value="Genomic_DNA"/>
</dbReference>
<dbReference type="Proteomes" id="UP001139682">
    <property type="component" value="Unassembled WGS sequence"/>
</dbReference>
<dbReference type="AlphaFoldDB" id="A0A9X1W643"/>